<protein>
    <submittedName>
        <fullName evidence="7">ABC transporter permease</fullName>
    </submittedName>
</protein>
<feature type="transmembrane region" description="Helical" evidence="6">
    <location>
        <begin position="206"/>
        <end position="233"/>
    </location>
</feature>
<keyword evidence="8" id="KW-1185">Reference proteome</keyword>
<feature type="transmembrane region" description="Helical" evidence="6">
    <location>
        <begin position="104"/>
        <end position="120"/>
    </location>
</feature>
<keyword evidence="3 6" id="KW-0812">Transmembrane</keyword>
<keyword evidence="2" id="KW-1003">Cell membrane</keyword>
<gene>
    <name evidence="7" type="ORF">FYC77_18320</name>
</gene>
<evidence type="ECO:0000256" key="2">
    <source>
        <dbReference type="ARBA" id="ARBA00022475"/>
    </source>
</evidence>
<evidence type="ECO:0000313" key="8">
    <source>
        <dbReference type="Proteomes" id="UP000324104"/>
    </source>
</evidence>
<dbReference type="CDD" id="cd06580">
    <property type="entry name" value="TM_PBP1_transp_TpRbsC_like"/>
    <property type="match status" value="1"/>
</dbReference>
<dbReference type="PANTHER" id="PTHR47089">
    <property type="entry name" value="ABC TRANSPORTER, PERMEASE PROTEIN"/>
    <property type="match status" value="1"/>
</dbReference>
<evidence type="ECO:0000313" key="7">
    <source>
        <dbReference type="EMBL" id="TYT60540.1"/>
    </source>
</evidence>
<dbReference type="AlphaFoldDB" id="A0A5D5AM46"/>
<sequence length="385" mass="39597">MVDASGRERLLISLGSFVLALVAGALLLLVSGAFASCESPVFGLGGLQFCYNPIEVYSVMLNGAVGSPYSLGLTLRETTLLILAGVAVAVTFQAGIFNIGTQGQFIFGGLAGAAVVHYTADLLPANVVGGGGLFALGMMAAALIGALYGALPGILLAYYDANEVITTIMLNFIATAVAFTIVRSFLREGAAVQTTLIPDYATPPAIIFPSASSFSILILVPTLLIAVGAHYLLNNSPLGYNIRVSGEQPTAAEYSGVDSKQVIVRTFTLSGVIGGLAGGVFVFMVLGYWQPSVPQVGFDGITVSVLAANNPLGVIPAAALFGILQSGSVALDLQLGVPRQLAGVLRGIIILFVAMPEFMRMIGRRLGLGESSATSAVTGTEANDD</sequence>
<feature type="transmembrane region" description="Helical" evidence="6">
    <location>
        <begin position="267"/>
        <end position="289"/>
    </location>
</feature>
<feature type="transmembrane region" description="Helical" evidence="6">
    <location>
        <begin position="164"/>
        <end position="186"/>
    </location>
</feature>
<evidence type="ECO:0000256" key="3">
    <source>
        <dbReference type="ARBA" id="ARBA00022692"/>
    </source>
</evidence>
<keyword evidence="4 6" id="KW-1133">Transmembrane helix</keyword>
<comment type="caution">
    <text evidence="7">The sequence shown here is derived from an EMBL/GenBank/DDBJ whole genome shotgun (WGS) entry which is preliminary data.</text>
</comment>
<accession>A0A5D5AM46</accession>
<feature type="transmembrane region" description="Helical" evidence="6">
    <location>
        <begin position="132"/>
        <end position="157"/>
    </location>
</feature>
<dbReference type="GO" id="GO:0005886">
    <property type="term" value="C:plasma membrane"/>
    <property type="evidence" value="ECO:0007669"/>
    <property type="project" value="UniProtKB-SubCell"/>
</dbReference>
<evidence type="ECO:0000256" key="1">
    <source>
        <dbReference type="ARBA" id="ARBA00004651"/>
    </source>
</evidence>
<dbReference type="PANTHER" id="PTHR47089:SF1">
    <property type="entry name" value="GUANOSINE ABC TRANSPORTER PERMEASE PROTEIN NUPP"/>
    <property type="match status" value="1"/>
</dbReference>
<organism evidence="7 8">
    <name type="scientific">Natrialba swarupiae</name>
    <dbReference type="NCBI Taxonomy" id="2448032"/>
    <lineage>
        <taxon>Archaea</taxon>
        <taxon>Methanobacteriati</taxon>
        <taxon>Methanobacteriota</taxon>
        <taxon>Stenosarchaea group</taxon>
        <taxon>Halobacteria</taxon>
        <taxon>Halobacteriales</taxon>
        <taxon>Natrialbaceae</taxon>
        <taxon>Natrialba</taxon>
    </lineage>
</organism>
<feature type="transmembrane region" description="Helical" evidence="6">
    <location>
        <begin position="341"/>
        <end position="359"/>
    </location>
</feature>
<comment type="subcellular location">
    <subcellularLocation>
        <location evidence="1">Cell membrane</location>
        <topology evidence="1">Multi-pass membrane protein</topology>
    </subcellularLocation>
</comment>
<reference evidence="7 8" key="1">
    <citation type="submission" date="2019-08" db="EMBL/GenBank/DDBJ databases">
        <title>Archaea genome.</title>
        <authorList>
            <person name="Kajale S."/>
            <person name="Shouche Y."/>
            <person name="Deshpande N."/>
            <person name="Sharma A."/>
        </authorList>
    </citation>
    <scope>NUCLEOTIDE SEQUENCE [LARGE SCALE GENOMIC DNA]</scope>
    <source>
        <strain evidence="7 8">ESP3B_9</strain>
    </source>
</reference>
<feature type="transmembrane region" description="Helical" evidence="6">
    <location>
        <begin position="78"/>
        <end position="97"/>
    </location>
</feature>
<dbReference type="GO" id="GO:0022857">
    <property type="term" value="F:transmembrane transporter activity"/>
    <property type="evidence" value="ECO:0007669"/>
    <property type="project" value="InterPro"/>
</dbReference>
<dbReference type="Proteomes" id="UP000324104">
    <property type="component" value="Unassembled WGS sequence"/>
</dbReference>
<proteinExistence type="predicted"/>
<name>A0A5D5AM46_9EURY</name>
<evidence type="ECO:0000256" key="5">
    <source>
        <dbReference type="ARBA" id="ARBA00023136"/>
    </source>
</evidence>
<keyword evidence="5 6" id="KW-0472">Membrane</keyword>
<dbReference type="InterPro" id="IPR001851">
    <property type="entry name" value="ABC_transp_permease"/>
</dbReference>
<dbReference type="EMBL" id="VTAW01000038">
    <property type="protein sequence ID" value="TYT60540.1"/>
    <property type="molecule type" value="Genomic_DNA"/>
</dbReference>
<evidence type="ECO:0000256" key="6">
    <source>
        <dbReference type="SAM" id="Phobius"/>
    </source>
</evidence>
<dbReference type="Pfam" id="PF02653">
    <property type="entry name" value="BPD_transp_2"/>
    <property type="match status" value="1"/>
</dbReference>
<evidence type="ECO:0000256" key="4">
    <source>
        <dbReference type="ARBA" id="ARBA00022989"/>
    </source>
</evidence>